<dbReference type="GO" id="GO:0003700">
    <property type="term" value="F:DNA-binding transcription factor activity"/>
    <property type="evidence" value="ECO:0007669"/>
    <property type="project" value="InterPro"/>
</dbReference>
<dbReference type="SUPFAM" id="SSF46785">
    <property type="entry name" value="Winged helix' DNA-binding domain"/>
    <property type="match status" value="1"/>
</dbReference>
<dbReference type="PRINTS" id="PR00778">
    <property type="entry name" value="HTHARSR"/>
</dbReference>
<dbReference type="PANTHER" id="PTHR43132">
    <property type="entry name" value="ARSENICAL RESISTANCE OPERON REPRESSOR ARSR-RELATED"/>
    <property type="match status" value="1"/>
</dbReference>
<evidence type="ECO:0000256" key="2">
    <source>
        <dbReference type="ARBA" id="ARBA00023125"/>
    </source>
</evidence>
<dbReference type="AlphaFoldDB" id="A0A0G9H8Y8"/>
<protein>
    <submittedName>
        <fullName evidence="4">Transcriptional regulator</fullName>
    </submittedName>
</protein>
<gene>
    <name evidence="4" type="ORF">BJI69_10430</name>
</gene>
<keyword evidence="3" id="KW-0804">Transcription</keyword>
<dbReference type="PROSITE" id="PS50987">
    <property type="entry name" value="HTH_ARSR_2"/>
    <property type="match status" value="1"/>
</dbReference>
<proteinExistence type="predicted"/>
<evidence type="ECO:0000256" key="1">
    <source>
        <dbReference type="ARBA" id="ARBA00023015"/>
    </source>
</evidence>
<dbReference type="PANTHER" id="PTHR43132:SF2">
    <property type="entry name" value="ARSENICAL RESISTANCE OPERON REPRESSOR ARSR-RELATED"/>
    <property type="match status" value="1"/>
</dbReference>
<name>A0A0G9H8Y8_9GAMM</name>
<dbReference type="EMBL" id="CP017480">
    <property type="protein sequence ID" value="APG04269.1"/>
    <property type="molecule type" value="Genomic_DNA"/>
</dbReference>
<dbReference type="KEGG" id="lrz:BJI69_10430"/>
<dbReference type="GO" id="GO:0003677">
    <property type="term" value="F:DNA binding"/>
    <property type="evidence" value="ECO:0007669"/>
    <property type="project" value="UniProtKB-KW"/>
</dbReference>
<dbReference type="Pfam" id="PF12840">
    <property type="entry name" value="HTH_20"/>
    <property type="match status" value="1"/>
</dbReference>
<dbReference type="OrthoDB" id="5297460at2"/>
<dbReference type="Proteomes" id="UP000182987">
    <property type="component" value="Chromosome"/>
</dbReference>
<accession>A0A0G9H8Y8</accession>
<dbReference type="RefSeq" id="WP_046968619.1">
    <property type="nucleotide sequence ID" value="NZ_CP017480.1"/>
</dbReference>
<dbReference type="Gene3D" id="1.10.10.10">
    <property type="entry name" value="Winged helix-like DNA-binding domain superfamily/Winged helix DNA-binding domain"/>
    <property type="match status" value="1"/>
</dbReference>
<dbReference type="InterPro" id="IPR036390">
    <property type="entry name" value="WH_DNA-bd_sf"/>
</dbReference>
<evidence type="ECO:0000256" key="3">
    <source>
        <dbReference type="ARBA" id="ARBA00023163"/>
    </source>
</evidence>
<dbReference type="NCBIfam" id="NF033788">
    <property type="entry name" value="HTH_metalloreg"/>
    <property type="match status" value="1"/>
</dbReference>
<dbReference type="InterPro" id="IPR011991">
    <property type="entry name" value="ArsR-like_HTH"/>
</dbReference>
<dbReference type="PATRIC" id="fig|1440763.5.peg.3167"/>
<dbReference type="CDD" id="cd00090">
    <property type="entry name" value="HTH_ARSR"/>
    <property type="match status" value="1"/>
</dbReference>
<dbReference type="InterPro" id="IPR051011">
    <property type="entry name" value="Metal_resp_trans_reg"/>
</dbReference>
<dbReference type="STRING" id="1440763.BJI69_10430"/>
<keyword evidence="2" id="KW-0238">DNA-binding</keyword>
<evidence type="ECO:0000313" key="5">
    <source>
        <dbReference type="Proteomes" id="UP000182987"/>
    </source>
</evidence>
<keyword evidence="5" id="KW-1185">Reference proteome</keyword>
<reference evidence="5" key="1">
    <citation type="submission" date="2016-09" db="EMBL/GenBank/DDBJ databases">
        <authorList>
            <person name="Lysoe E."/>
        </authorList>
    </citation>
    <scope>NUCLEOTIDE SEQUENCE [LARGE SCALE GENOMIC DNA]</scope>
    <source>
        <strain evidence="5">LJ96T</strain>
    </source>
</reference>
<keyword evidence="1" id="KW-0805">Transcription regulation</keyword>
<sequence>MQTSDAIKILSALAQESRLAIFRLLIEQGPEGVPVGVIGERLRLPSATLSFHLKELLHAGLVTSTQSGRFIYYAPVIDAVDGLVGYLTENCCAASGGSCAPVTKPVRAVGKRTAAARPRGVKAPG</sequence>
<dbReference type="InterPro" id="IPR036388">
    <property type="entry name" value="WH-like_DNA-bd_sf"/>
</dbReference>
<dbReference type="InterPro" id="IPR001845">
    <property type="entry name" value="HTH_ArsR_DNA-bd_dom"/>
</dbReference>
<dbReference type="SMART" id="SM00418">
    <property type="entry name" value="HTH_ARSR"/>
    <property type="match status" value="1"/>
</dbReference>
<evidence type="ECO:0000313" key="4">
    <source>
        <dbReference type="EMBL" id="APG04269.1"/>
    </source>
</evidence>
<organism evidence="4 5">
    <name type="scientific">Luteibacter rhizovicinus DSM 16549</name>
    <dbReference type="NCBI Taxonomy" id="1440763"/>
    <lineage>
        <taxon>Bacteria</taxon>
        <taxon>Pseudomonadati</taxon>
        <taxon>Pseudomonadota</taxon>
        <taxon>Gammaproteobacteria</taxon>
        <taxon>Lysobacterales</taxon>
        <taxon>Rhodanobacteraceae</taxon>
        <taxon>Luteibacter</taxon>
    </lineage>
</organism>